<sequence>MQGATAAQVESAVGELFCDLTGVQASQAEVEVRCVTFLHRSAGRSSACSEALGRGIAYNGTQEMELVSACERAATVQSTTDAVASHETQCKSVKARRLAAMTWLVTYQVLISFEPFSVSRVVVDSALRPSCEHGSILAMLGTEETLLVCQGCSSGVEHSTATRWTYLCSLEYFGNVPQPRVSAGSTSIEVPVDHPLGNFTHLAIFTKSVVASVSSVAFPDEDLDAAEIGGKIRWVATAAKSERVL</sequence>
<protein>
    <submittedName>
        <fullName evidence="1">Uncharacterized protein</fullName>
    </submittedName>
</protein>
<dbReference type="OrthoDB" id="417893at2759"/>
<dbReference type="Proteomes" id="UP000186817">
    <property type="component" value="Unassembled WGS sequence"/>
</dbReference>
<proteinExistence type="predicted"/>
<evidence type="ECO:0000313" key="2">
    <source>
        <dbReference type="Proteomes" id="UP000186817"/>
    </source>
</evidence>
<name>A0A1Q9EZ93_SYMMI</name>
<keyword evidence="2" id="KW-1185">Reference proteome</keyword>
<comment type="caution">
    <text evidence="1">The sequence shown here is derived from an EMBL/GenBank/DDBJ whole genome shotgun (WGS) entry which is preliminary data.</text>
</comment>
<gene>
    <name evidence="1" type="ORF">AK812_SmicGene3252</name>
</gene>
<reference evidence="1 2" key="1">
    <citation type="submission" date="2016-02" db="EMBL/GenBank/DDBJ databases">
        <title>Genome analysis of coral dinoflagellate symbionts highlights evolutionary adaptations to a symbiotic lifestyle.</title>
        <authorList>
            <person name="Aranda M."/>
            <person name="Li Y."/>
            <person name="Liew Y.J."/>
            <person name="Baumgarten S."/>
            <person name="Simakov O."/>
            <person name="Wilson M."/>
            <person name="Piel J."/>
            <person name="Ashoor H."/>
            <person name="Bougouffa S."/>
            <person name="Bajic V.B."/>
            <person name="Ryu T."/>
            <person name="Ravasi T."/>
            <person name="Bayer T."/>
            <person name="Micklem G."/>
            <person name="Kim H."/>
            <person name="Bhak J."/>
            <person name="Lajeunesse T.C."/>
            <person name="Voolstra C.R."/>
        </authorList>
    </citation>
    <scope>NUCLEOTIDE SEQUENCE [LARGE SCALE GENOMIC DNA]</scope>
    <source>
        <strain evidence="1 2">CCMP2467</strain>
    </source>
</reference>
<accession>A0A1Q9EZ93</accession>
<dbReference type="EMBL" id="LSRX01000038">
    <property type="protein sequence ID" value="OLQ12778.1"/>
    <property type="molecule type" value="Genomic_DNA"/>
</dbReference>
<evidence type="ECO:0000313" key="1">
    <source>
        <dbReference type="EMBL" id="OLQ12778.1"/>
    </source>
</evidence>
<organism evidence="1 2">
    <name type="scientific">Symbiodinium microadriaticum</name>
    <name type="common">Dinoflagellate</name>
    <name type="synonym">Zooxanthella microadriatica</name>
    <dbReference type="NCBI Taxonomy" id="2951"/>
    <lineage>
        <taxon>Eukaryota</taxon>
        <taxon>Sar</taxon>
        <taxon>Alveolata</taxon>
        <taxon>Dinophyceae</taxon>
        <taxon>Suessiales</taxon>
        <taxon>Symbiodiniaceae</taxon>
        <taxon>Symbiodinium</taxon>
    </lineage>
</organism>
<dbReference type="AlphaFoldDB" id="A0A1Q9EZ93"/>